<keyword evidence="2" id="KW-0378">Hydrolase</keyword>
<name>A0ABW3NEP9_9BACI</name>
<keyword evidence="1" id="KW-0479">Metal-binding</keyword>
<protein>
    <submittedName>
        <fullName evidence="6">Agmatinase family protein</fullName>
    </submittedName>
</protein>
<dbReference type="PANTHER" id="PTHR11358:SF35">
    <property type="entry name" value="FORMIMIDOYLGLUTAMASE"/>
    <property type="match status" value="1"/>
</dbReference>
<accession>A0ABW3NEP9</accession>
<keyword evidence="7" id="KW-1185">Reference proteome</keyword>
<dbReference type="PIRSF" id="PIRSF036979">
    <property type="entry name" value="Arginase"/>
    <property type="match status" value="1"/>
</dbReference>
<dbReference type="Proteomes" id="UP001597041">
    <property type="component" value="Unassembled WGS sequence"/>
</dbReference>
<dbReference type="PROSITE" id="PS51409">
    <property type="entry name" value="ARGINASE_2"/>
    <property type="match status" value="1"/>
</dbReference>
<proteinExistence type="inferred from homology"/>
<evidence type="ECO:0000256" key="5">
    <source>
        <dbReference type="PROSITE-ProRule" id="PRU00742"/>
    </source>
</evidence>
<dbReference type="EMBL" id="JBHTKK010000007">
    <property type="protein sequence ID" value="MFD1065987.1"/>
    <property type="molecule type" value="Genomic_DNA"/>
</dbReference>
<dbReference type="InterPro" id="IPR023696">
    <property type="entry name" value="Ureohydrolase_dom_sf"/>
</dbReference>
<reference evidence="7" key="1">
    <citation type="journal article" date="2019" name="Int. J. Syst. Evol. Microbiol.">
        <title>The Global Catalogue of Microorganisms (GCM) 10K type strain sequencing project: providing services to taxonomists for standard genome sequencing and annotation.</title>
        <authorList>
            <consortium name="The Broad Institute Genomics Platform"/>
            <consortium name="The Broad Institute Genome Sequencing Center for Infectious Disease"/>
            <person name="Wu L."/>
            <person name="Ma J."/>
        </authorList>
    </citation>
    <scope>NUCLEOTIDE SEQUENCE [LARGE SCALE GENOMIC DNA]</scope>
    <source>
        <strain evidence="7">CCUG 56608</strain>
    </source>
</reference>
<dbReference type="SUPFAM" id="SSF52768">
    <property type="entry name" value="Arginase/deacetylase"/>
    <property type="match status" value="1"/>
</dbReference>
<sequence length="337" mass="37594">MSHYPYPMLQRPSMIWTKETDKTRDLKVHEWIETIGDTEVDWSPYDVTILGVPLSKSSISTSAASENPDAMRQAWKSFGTYNLDEDIDLAALKVVDLGDVKQHVTAIASSHRNIEEAMAAIRSHHPHTLPITMGGDHSITARLVKGWKEAHPKETIGILQIDSHFDLRDLKIFGPANGTPIRNIIESGTVKGEHIHTIGLHGFFNAKELKYVANRNGIRYMTMKQARKEGVERVIAYALEQLNQQVDTIYLTVDMDVLDIVHGPGTPAAAPGGMYTEELFDAVQLAGEHPKVKAMDIVCLDPRKDVAQITVKNAVHTMLSFLTGYCKRGEKGDYRNN</sequence>
<evidence type="ECO:0000256" key="3">
    <source>
        <dbReference type="ARBA" id="ARBA00022808"/>
    </source>
</evidence>
<organism evidence="6 7">
    <name type="scientific">Oceanobacillus locisalsi</name>
    <dbReference type="NCBI Taxonomy" id="546107"/>
    <lineage>
        <taxon>Bacteria</taxon>
        <taxon>Bacillati</taxon>
        <taxon>Bacillota</taxon>
        <taxon>Bacilli</taxon>
        <taxon>Bacillales</taxon>
        <taxon>Bacillaceae</taxon>
        <taxon>Oceanobacillus</taxon>
    </lineage>
</organism>
<dbReference type="RefSeq" id="WP_379591574.1">
    <property type="nucleotide sequence ID" value="NZ_JBHTKK010000007.1"/>
</dbReference>
<comment type="similarity">
    <text evidence="5">Belongs to the arginase family.</text>
</comment>
<gene>
    <name evidence="6" type="ORF">ACFQ19_08100</name>
</gene>
<evidence type="ECO:0000256" key="4">
    <source>
        <dbReference type="ARBA" id="ARBA00023211"/>
    </source>
</evidence>
<evidence type="ECO:0000256" key="2">
    <source>
        <dbReference type="ARBA" id="ARBA00022801"/>
    </source>
</evidence>
<evidence type="ECO:0000256" key="1">
    <source>
        <dbReference type="ARBA" id="ARBA00022723"/>
    </source>
</evidence>
<evidence type="ECO:0000313" key="7">
    <source>
        <dbReference type="Proteomes" id="UP001597041"/>
    </source>
</evidence>
<keyword evidence="4" id="KW-0464">Manganese</keyword>
<dbReference type="Pfam" id="PF00491">
    <property type="entry name" value="Arginase"/>
    <property type="match status" value="1"/>
</dbReference>
<comment type="caution">
    <text evidence="6">The sequence shown here is derived from an EMBL/GenBank/DDBJ whole genome shotgun (WGS) entry which is preliminary data.</text>
</comment>
<keyword evidence="3" id="KW-0369">Histidine metabolism</keyword>
<dbReference type="Gene3D" id="3.40.800.10">
    <property type="entry name" value="Ureohydrolase domain"/>
    <property type="match status" value="1"/>
</dbReference>
<dbReference type="PRINTS" id="PR00116">
    <property type="entry name" value="ARGINASE"/>
</dbReference>
<dbReference type="InterPro" id="IPR006035">
    <property type="entry name" value="Ureohydrolase"/>
</dbReference>
<dbReference type="CDD" id="cd09990">
    <property type="entry name" value="Agmatinase-like"/>
    <property type="match status" value="1"/>
</dbReference>
<evidence type="ECO:0000313" key="6">
    <source>
        <dbReference type="EMBL" id="MFD1065987.1"/>
    </source>
</evidence>
<dbReference type="PANTHER" id="PTHR11358">
    <property type="entry name" value="ARGINASE/AGMATINASE"/>
    <property type="match status" value="1"/>
</dbReference>